<evidence type="ECO:0000313" key="1">
    <source>
        <dbReference type="EMBL" id="AYE35221.1"/>
    </source>
</evidence>
<dbReference type="EMBL" id="CP023671">
    <property type="protein sequence ID" value="AYE35221.1"/>
    <property type="molecule type" value="Genomic_DNA"/>
</dbReference>
<gene>
    <name evidence="1" type="ORF">CP523_12750</name>
</gene>
<organism evidence="1 2">
    <name type="scientific">Clostridium septicum</name>
    <dbReference type="NCBI Taxonomy" id="1504"/>
    <lineage>
        <taxon>Bacteria</taxon>
        <taxon>Bacillati</taxon>
        <taxon>Bacillota</taxon>
        <taxon>Clostridia</taxon>
        <taxon>Eubacteriales</taxon>
        <taxon>Clostridiaceae</taxon>
        <taxon>Clostridium</taxon>
    </lineage>
</organism>
<dbReference type="AlphaFoldDB" id="A0A9N7PLY8"/>
<name>A0A9N7PLY8_CLOSE</name>
<evidence type="ECO:0000313" key="2">
    <source>
        <dbReference type="Proteomes" id="UP000280586"/>
    </source>
</evidence>
<proteinExistence type="predicted"/>
<sequence>MASAATVLVLGTLASVTGAIMIKKKKV</sequence>
<dbReference type="Proteomes" id="UP000280586">
    <property type="component" value="Chromosome"/>
</dbReference>
<protein>
    <submittedName>
        <fullName evidence="1">Uncharacterized protein</fullName>
    </submittedName>
</protein>
<accession>A0A9N7PLY8</accession>
<reference evidence="1 2" key="1">
    <citation type="submission" date="2017-09" db="EMBL/GenBank/DDBJ databases">
        <authorList>
            <person name="Thomas P."/>
            <person name="Seyboldt C."/>
        </authorList>
    </citation>
    <scope>NUCLEOTIDE SEQUENCE [LARGE SCALE GENOMIC DNA]</scope>
    <source>
        <strain evidence="1 2">DSM 7534</strain>
    </source>
</reference>
<dbReference type="KEGG" id="csep:CP523_12750"/>